<dbReference type="Proteomes" id="UP000556084">
    <property type="component" value="Unassembled WGS sequence"/>
</dbReference>
<feature type="transmembrane region" description="Helical" evidence="2">
    <location>
        <begin position="341"/>
        <end position="366"/>
    </location>
</feature>
<dbReference type="RefSeq" id="WP_246470406.1">
    <property type="nucleotide sequence ID" value="NZ_JACHJH010000007.1"/>
</dbReference>
<evidence type="ECO:0000313" key="4">
    <source>
        <dbReference type="Proteomes" id="UP000556084"/>
    </source>
</evidence>
<evidence type="ECO:0000256" key="1">
    <source>
        <dbReference type="SAM" id="MobiDB-lite"/>
    </source>
</evidence>
<feature type="transmembrane region" description="Helical" evidence="2">
    <location>
        <begin position="386"/>
        <end position="404"/>
    </location>
</feature>
<feature type="transmembrane region" description="Helical" evidence="2">
    <location>
        <begin position="170"/>
        <end position="192"/>
    </location>
</feature>
<feature type="transmembrane region" description="Helical" evidence="2">
    <location>
        <begin position="129"/>
        <end position="158"/>
    </location>
</feature>
<organism evidence="3 4">
    <name type="scientific">Streptomyces olivoverticillatus</name>
    <dbReference type="NCBI Taxonomy" id="66427"/>
    <lineage>
        <taxon>Bacteria</taxon>
        <taxon>Bacillati</taxon>
        <taxon>Actinomycetota</taxon>
        <taxon>Actinomycetes</taxon>
        <taxon>Kitasatosporales</taxon>
        <taxon>Streptomycetaceae</taxon>
        <taxon>Streptomyces</taxon>
    </lineage>
</organism>
<dbReference type="AlphaFoldDB" id="A0A7W7PML3"/>
<keyword evidence="2" id="KW-0472">Membrane</keyword>
<name>A0A7W7PML3_9ACTN</name>
<evidence type="ECO:0000313" key="3">
    <source>
        <dbReference type="EMBL" id="MBB4895457.1"/>
    </source>
</evidence>
<comment type="caution">
    <text evidence="3">The sequence shown here is derived from an EMBL/GenBank/DDBJ whole genome shotgun (WGS) entry which is preliminary data.</text>
</comment>
<feature type="transmembrane region" description="Helical" evidence="2">
    <location>
        <begin position="253"/>
        <end position="274"/>
    </location>
</feature>
<keyword evidence="2" id="KW-1133">Transmembrane helix</keyword>
<feature type="transmembrane region" description="Helical" evidence="2">
    <location>
        <begin position="91"/>
        <end position="108"/>
    </location>
</feature>
<feature type="transmembrane region" description="Helical" evidence="2">
    <location>
        <begin position="294"/>
        <end position="320"/>
    </location>
</feature>
<accession>A0A7W7PML3</accession>
<dbReference type="EMBL" id="JACHJH010000007">
    <property type="protein sequence ID" value="MBB4895457.1"/>
    <property type="molecule type" value="Genomic_DNA"/>
</dbReference>
<keyword evidence="2" id="KW-0812">Transmembrane</keyword>
<proteinExistence type="predicted"/>
<reference evidence="3 4" key="1">
    <citation type="submission" date="2020-08" db="EMBL/GenBank/DDBJ databases">
        <title>Genomic Encyclopedia of Type Strains, Phase III (KMG-III): the genomes of soil and plant-associated and newly described type strains.</title>
        <authorList>
            <person name="Whitman W."/>
        </authorList>
    </citation>
    <scope>NUCLEOTIDE SEQUENCE [LARGE SCALE GENOMIC DNA]</scope>
    <source>
        <strain evidence="3 4">CECT 3266</strain>
    </source>
</reference>
<feature type="region of interest" description="Disordered" evidence="1">
    <location>
        <begin position="216"/>
        <end position="239"/>
    </location>
</feature>
<protein>
    <submittedName>
        <fullName evidence="3">Uncharacterized protein</fullName>
    </submittedName>
</protein>
<sequence length="409" mass="43698">MTVLYSGDRRIPPRRGRALAGTDATIVAAGRAAAWTAVTGSVGALPYVAMKVYWAWGGTAGKPAGMDLADEFTKNGAPRFLVWMERHGLDFTAIGILLAITLLAALVRPWGQVFPRWVPGLRGRRVPRWLLLAPGWAVAATLTPYGGLGLVVMATGGLSTAHLAGLSPTVFVIGFVNFFAIGLSLGVCSLSYQRRTLTYGGRTADRRGRRTWLAVGEPTGSTTVPPADPGAGHDGDHERKAAFRSTPLPAPRWAVRAAHAAALTAVPSGLWRIALGFGLPVGYSDAELHRSFQIPGWGSVAVIGLSVVSEALALLTLGLVRPWGEVVPRWIPFIGGRRVHPLAAVIPAALGSLALMAIWSGFALWWSHEHHPAFQGPWGDIVGVCYQPLVLWGPLLAAVTFSYYRRHRA</sequence>
<gene>
    <name evidence="3" type="ORF">FHS39_004535</name>
</gene>
<evidence type="ECO:0000256" key="2">
    <source>
        <dbReference type="SAM" id="Phobius"/>
    </source>
</evidence>
<keyword evidence="4" id="KW-1185">Reference proteome</keyword>